<dbReference type="InterPro" id="IPR023395">
    <property type="entry name" value="MCP_dom_sf"/>
</dbReference>
<feature type="repeat" description="Solcar" evidence="10">
    <location>
        <begin position="203"/>
        <end position="289"/>
    </location>
</feature>
<evidence type="ECO:0000256" key="7">
    <source>
        <dbReference type="ARBA" id="ARBA00022989"/>
    </source>
</evidence>
<evidence type="ECO:0000256" key="10">
    <source>
        <dbReference type="PROSITE-ProRule" id="PRU00282"/>
    </source>
</evidence>
<keyword evidence="4 10" id="KW-0812">Transmembrane</keyword>
<evidence type="ECO:0000256" key="11">
    <source>
        <dbReference type="RuleBase" id="RU000488"/>
    </source>
</evidence>
<dbReference type="PANTHER" id="PTHR45788:SF4">
    <property type="entry name" value="TRICARBOXYLATE TRANSPORT PROTEIN, MITOCHONDRIAL"/>
    <property type="match status" value="1"/>
</dbReference>
<sequence>MSATVKKNNKNVDANHPGPVKSILAGGIAGAVEISITYPAEFAKTRLQLYRQVEGVKGKLPRFGLEWYKGCSTVIIGNSLKAAVRFFAFDSIKKTLADENGRLTGPRTVLAGLGAGVAESTLVLTPFESIKTAIIDEGKKPNPRYNGFLKGSKTILKDGGIPALYRGLLPTVARQATNSGVRFTAYNSIKQSLQSRLPPDESLGTVPTFLVGSVAGIITVYCTQPIDTIKSRMQSLTAKQEYKNSFHCAYKIFTQDGILRFWSGATPRLARLILSGGIVFTVYEKVMDALQIF</sequence>
<dbReference type="InterPro" id="IPR049563">
    <property type="entry name" value="TXTP-like"/>
</dbReference>
<dbReference type="GO" id="GO:0006843">
    <property type="term" value="P:mitochondrial citrate transmembrane transport"/>
    <property type="evidence" value="ECO:0007669"/>
    <property type="project" value="TreeGrafter"/>
</dbReference>
<dbReference type="Gene3D" id="1.50.40.10">
    <property type="entry name" value="Mitochondrial carrier domain"/>
    <property type="match status" value="2"/>
</dbReference>
<dbReference type="GO" id="GO:0005743">
    <property type="term" value="C:mitochondrial inner membrane"/>
    <property type="evidence" value="ECO:0007669"/>
    <property type="project" value="UniProtKB-SubCell"/>
</dbReference>
<dbReference type="PANTHER" id="PTHR45788">
    <property type="entry name" value="SUCCINATE/FUMARATE MITOCHONDRIAL TRANSPORTER-RELATED"/>
    <property type="match status" value="1"/>
</dbReference>
<evidence type="ECO:0000256" key="1">
    <source>
        <dbReference type="ARBA" id="ARBA00004448"/>
    </source>
</evidence>
<dbReference type="KEGG" id="som:SOMG_04662"/>
<protein>
    <submittedName>
        <fullName evidence="12">Mitochondrial carrier, citrate</fullName>
    </submittedName>
</protein>
<evidence type="ECO:0000256" key="4">
    <source>
        <dbReference type="ARBA" id="ARBA00022692"/>
    </source>
</evidence>
<evidence type="ECO:0000313" key="13">
    <source>
        <dbReference type="Proteomes" id="UP001212411"/>
    </source>
</evidence>
<keyword evidence="9 10" id="KW-0472">Membrane</keyword>
<comment type="similarity">
    <text evidence="2 11">Belongs to the mitochondrial carrier (TC 2.A.29) family.</text>
</comment>
<dbReference type="InterPro" id="IPR018108">
    <property type="entry name" value="MCP_transmembrane"/>
</dbReference>
<evidence type="ECO:0000256" key="9">
    <source>
        <dbReference type="ARBA" id="ARBA00023136"/>
    </source>
</evidence>
<dbReference type="SUPFAM" id="SSF103506">
    <property type="entry name" value="Mitochondrial carrier"/>
    <property type="match status" value="1"/>
</dbReference>
<dbReference type="EMBL" id="CP115613">
    <property type="protein sequence ID" value="WBW75249.1"/>
    <property type="molecule type" value="Genomic_DNA"/>
</dbReference>
<gene>
    <name evidence="12" type="primary">mce1</name>
    <name evidence="12" type="ORF">SOMG_04662</name>
</gene>
<evidence type="ECO:0000256" key="5">
    <source>
        <dbReference type="ARBA" id="ARBA00022737"/>
    </source>
</evidence>
<keyword evidence="3 11" id="KW-0813">Transport</keyword>
<dbReference type="InterPro" id="IPR002067">
    <property type="entry name" value="MCP"/>
</dbReference>
<keyword evidence="7" id="KW-1133">Transmembrane helix</keyword>
<accession>A0AAE9WGN0</accession>
<keyword evidence="6" id="KW-0999">Mitochondrion inner membrane</keyword>
<dbReference type="GO" id="GO:0071913">
    <property type="term" value="F:citrate secondary active transmembrane transporter activity"/>
    <property type="evidence" value="ECO:0007669"/>
    <property type="project" value="TreeGrafter"/>
</dbReference>
<evidence type="ECO:0000256" key="2">
    <source>
        <dbReference type="ARBA" id="ARBA00006375"/>
    </source>
</evidence>
<keyword evidence="8" id="KW-0496">Mitochondrion</keyword>
<proteinExistence type="inferred from homology"/>
<dbReference type="RefSeq" id="XP_056039492.1">
    <property type="nucleotide sequence ID" value="XM_056183441.1"/>
</dbReference>
<reference evidence="12 13" key="1">
    <citation type="journal article" date="2023" name="G3 (Bethesda)">
        <title>A high-quality reference genome for the fission yeast Schizosaccharomyces osmophilus.</title>
        <authorList>
            <person name="Jia G.S."/>
            <person name="Zhang W.C."/>
            <person name="Liang Y."/>
            <person name="Liu X.H."/>
            <person name="Rhind N."/>
            <person name="Pidoux A."/>
            <person name="Brysch-Herzberg M."/>
            <person name="Du L.L."/>
        </authorList>
    </citation>
    <scope>NUCLEOTIDE SEQUENCE [LARGE SCALE GENOMIC DNA]</scope>
    <source>
        <strain evidence="12 13">CBS 15793</strain>
    </source>
</reference>
<dbReference type="GeneID" id="80878130"/>
<dbReference type="PRINTS" id="PR00926">
    <property type="entry name" value="MITOCARRIER"/>
</dbReference>
<dbReference type="PROSITE" id="PS50920">
    <property type="entry name" value="SOLCAR"/>
    <property type="match status" value="3"/>
</dbReference>
<evidence type="ECO:0000313" key="12">
    <source>
        <dbReference type="EMBL" id="WBW75249.1"/>
    </source>
</evidence>
<keyword evidence="5" id="KW-0677">Repeat</keyword>
<comment type="subcellular location">
    <subcellularLocation>
        <location evidence="1">Mitochondrion inner membrane</location>
        <topology evidence="1">Multi-pass membrane protein</topology>
    </subcellularLocation>
</comment>
<evidence type="ECO:0000256" key="8">
    <source>
        <dbReference type="ARBA" id="ARBA00023128"/>
    </source>
</evidence>
<feature type="repeat" description="Solcar" evidence="10">
    <location>
        <begin position="17"/>
        <end position="95"/>
    </location>
</feature>
<dbReference type="Pfam" id="PF00153">
    <property type="entry name" value="Mito_carr"/>
    <property type="match status" value="3"/>
</dbReference>
<dbReference type="FunFam" id="1.50.40.10:FF:000064">
    <property type="entry name" value="Mitochondrial tricarboxylate transporter (Ctp)"/>
    <property type="match status" value="1"/>
</dbReference>
<name>A0AAE9WGN0_9SCHI</name>
<dbReference type="Proteomes" id="UP001212411">
    <property type="component" value="Chromosome 3"/>
</dbReference>
<evidence type="ECO:0000256" key="6">
    <source>
        <dbReference type="ARBA" id="ARBA00022792"/>
    </source>
</evidence>
<keyword evidence="13" id="KW-1185">Reference proteome</keyword>
<feature type="repeat" description="Solcar" evidence="10">
    <location>
        <begin position="106"/>
        <end position="192"/>
    </location>
</feature>
<dbReference type="AlphaFoldDB" id="A0AAE9WGN0"/>
<evidence type="ECO:0000256" key="3">
    <source>
        <dbReference type="ARBA" id="ARBA00022448"/>
    </source>
</evidence>
<organism evidence="12 13">
    <name type="scientific">Schizosaccharomyces osmophilus</name>
    <dbReference type="NCBI Taxonomy" id="2545709"/>
    <lineage>
        <taxon>Eukaryota</taxon>
        <taxon>Fungi</taxon>
        <taxon>Dikarya</taxon>
        <taxon>Ascomycota</taxon>
        <taxon>Taphrinomycotina</taxon>
        <taxon>Schizosaccharomycetes</taxon>
        <taxon>Schizosaccharomycetales</taxon>
        <taxon>Schizosaccharomycetaceae</taxon>
        <taxon>Schizosaccharomyces</taxon>
    </lineage>
</organism>